<proteinExistence type="predicted"/>
<evidence type="ECO:0000313" key="2">
    <source>
        <dbReference type="EMBL" id="MEJ1249686.1"/>
    </source>
</evidence>
<evidence type="ECO:0000313" key="3">
    <source>
        <dbReference type="Proteomes" id="UP001364472"/>
    </source>
</evidence>
<dbReference type="Proteomes" id="UP001364472">
    <property type="component" value="Unassembled WGS sequence"/>
</dbReference>
<name>A0AAW9R6H9_9GAMM</name>
<organism evidence="2 3">
    <name type="scientific">Denitratimonas tolerans</name>
    <dbReference type="NCBI Taxonomy" id="1338420"/>
    <lineage>
        <taxon>Bacteria</taxon>
        <taxon>Pseudomonadati</taxon>
        <taxon>Pseudomonadota</taxon>
        <taxon>Gammaproteobacteria</taxon>
        <taxon>Lysobacterales</taxon>
        <taxon>Lysobacteraceae</taxon>
        <taxon>Denitratimonas</taxon>
    </lineage>
</organism>
<feature type="signal peptide" evidence="1">
    <location>
        <begin position="1"/>
        <end position="19"/>
    </location>
</feature>
<dbReference type="Gene3D" id="2.60.40.1820">
    <property type="match status" value="1"/>
</dbReference>
<accession>A0AAW9R6H9</accession>
<keyword evidence="1" id="KW-0732">Signal</keyword>
<protein>
    <recommendedName>
        <fullName evidence="4">Late embryogenesis abundant protein</fullName>
    </recommendedName>
</protein>
<evidence type="ECO:0000256" key="1">
    <source>
        <dbReference type="SAM" id="SignalP"/>
    </source>
</evidence>
<dbReference type="SUPFAM" id="SSF117070">
    <property type="entry name" value="LEA14-like"/>
    <property type="match status" value="1"/>
</dbReference>
<evidence type="ECO:0008006" key="4">
    <source>
        <dbReference type="Google" id="ProtNLM"/>
    </source>
</evidence>
<dbReference type="RefSeq" id="WP_337335402.1">
    <property type="nucleotide sequence ID" value="NZ_JBBDHC010000010.1"/>
</dbReference>
<reference evidence="2 3" key="1">
    <citation type="journal article" date="2016" name="Antonie Van Leeuwenhoek">
        <title>Denitratimonas tolerans gen. nov., sp. nov., a denitrifying bacterium isolated from a bioreactor for tannery wastewater treatment.</title>
        <authorList>
            <person name="Han S.I."/>
            <person name="Kim J.O."/>
            <person name="Lee Y.R."/>
            <person name="Ekpeghere K.I."/>
            <person name="Koh S.C."/>
            <person name="Whang K.S."/>
        </authorList>
    </citation>
    <scope>NUCLEOTIDE SEQUENCE [LARGE SCALE GENOMIC DNA]</scope>
    <source>
        <strain evidence="2 3">KACC 17565</strain>
    </source>
</reference>
<dbReference type="EMBL" id="JBBDHC010000010">
    <property type="protein sequence ID" value="MEJ1249686.1"/>
    <property type="molecule type" value="Genomic_DNA"/>
</dbReference>
<keyword evidence="3" id="KW-1185">Reference proteome</keyword>
<feature type="chain" id="PRO_5043993067" description="Late embryogenesis abundant protein" evidence="1">
    <location>
        <begin position="20"/>
        <end position="157"/>
    </location>
</feature>
<comment type="caution">
    <text evidence="2">The sequence shown here is derived from an EMBL/GenBank/DDBJ whole genome shotgun (WGS) entry which is preliminary data.</text>
</comment>
<sequence length="157" mass="16765">MLRHAAFLMSVLVLALTLAACSSGPRKRIFPPTASIQELHVTAEGQWRVQLRIQSFSNVPHTVSALSARLRVGGVEAATLQLAPDLTIGPQNAEVEELLLTPSADAAARVSAALDAGRSITYALNGTLTSTAPDKRRDDFTFEGQLWPQPGLPGVLR</sequence>
<dbReference type="PROSITE" id="PS51257">
    <property type="entry name" value="PROKAR_LIPOPROTEIN"/>
    <property type="match status" value="1"/>
</dbReference>
<dbReference type="AlphaFoldDB" id="A0AAW9R6H9"/>
<gene>
    <name evidence="2" type="ORF">WB794_08390</name>
</gene>